<gene>
    <name evidence="1" type="ORF">SAMN02745166_03160</name>
</gene>
<dbReference type="OrthoDB" id="9872816at2"/>
<accession>A0A1T4YFH7</accession>
<evidence type="ECO:0000313" key="1">
    <source>
        <dbReference type="EMBL" id="SKB00524.1"/>
    </source>
</evidence>
<evidence type="ECO:0000313" key="2">
    <source>
        <dbReference type="Proteomes" id="UP000190774"/>
    </source>
</evidence>
<dbReference type="Gene3D" id="3.80.10.10">
    <property type="entry name" value="Ribonuclease Inhibitor"/>
    <property type="match status" value="1"/>
</dbReference>
<organism evidence="1 2">
    <name type="scientific">Prosthecobacter debontii</name>
    <dbReference type="NCBI Taxonomy" id="48467"/>
    <lineage>
        <taxon>Bacteria</taxon>
        <taxon>Pseudomonadati</taxon>
        <taxon>Verrucomicrobiota</taxon>
        <taxon>Verrucomicrobiia</taxon>
        <taxon>Verrucomicrobiales</taxon>
        <taxon>Verrucomicrobiaceae</taxon>
        <taxon>Prosthecobacter</taxon>
    </lineage>
</organism>
<dbReference type="AlphaFoldDB" id="A0A1T4YFH7"/>
<reference evidence="2" key="1">
    <citation type="submission" date="2017-02" db="EMBL/GenBank/DDBJ databases">
        <authorList>
            <person name="Varghese N."/>
            <person name="Submissions S."/>
        </authorList>
    </citation>
    <scope>NUCLEOTIDE SEQUENCE [LARGE SCALE GENOMIC DNA]</scope>
    <source>
        <strain evidence="2">ATCC 700200</strain>
    </source>
</reference>
<dbReference type="EMBL" id="FUYE01000010">
    <property type="protein sequence ID" value="SKB00524.1"/>
    <property type="molecule type" value="Genomic_DNA"/>
</dbReference>
<dbReference type="STRING" id="48467.SAMN02745166_03160"/>
<evidence type="ECO:0008006" key="3">
    <source>
        <dbReference type="Google" id="ProtNLM"/>
    </source>
</evidence>
<proteinExistence type="predicted"/>
<dbReference type="Proteomes" id="UP000190774">
    <property type="component" value="Unassembled WGS sequence"/>
</dbReference>
<keyword evidence="2" id="KW-1185">Reference proteome</keyword>
<dbReference type="SUPFAM" id="SSF52058">
    <property type="entry name" value="L domain-like"/>
    <property type="match status" value="1"/>
</dbReference>
<name>A0A1T4YFH7_9BACT</name>
<sequence>MINHIPERSALVILAEQEPCDLRVALRRYPVKQLTIYGTPENLSALSDYPDIEEVSLRKCRIADLRALRGLSRLRRLEVAFGSLSSVDVDFCSGTLESFALCRLRHLKDLSTLPFLPKLEYLELSHLHGFRPPDFLSFSNVRHLSIWNTDWSTLGWIEHLPMLDALHISQSKIEDQDWRPILRLKRLRYLHGMKDVFKSAATKEFMRLRPEVRVDKGIPAGLERHPEMK</sequence>
<dbReference type="InterPro" id="IPR032675">
    <property type="entry name" value="LRR_dom_sf"/>
</dbReference>
<dbReference type="RefSeq" id="WP_078814346.1">
    <property type="nucleotide sequence ID" value="NZ_FUYE01000010.1"/>
</dbReference>
<protein>
    <recommendedName>
        <fullName evidence="3">Leucine Rich repeat-containing protein</fullName>
    </recommendedName>
</protein>